<keyword evidence="3" id="KW-1185">Reference proteome</keyword>
<protein>
    <recommendedName>
        <fullName evidence="1">YHYH domain-containing protein</fullName>
    </recommendedName>
</protein>
<name>A0A385EFR7_9CAUD</name>
<dbReference type="EMBL" id="MH412654">
    <property type="protein sequence ID" value="AXQ70596.1"/>
    <property type="molecule type" value="Genomic_DNA"/>
</dbReference>
<dbReference type="Proteomes" id="UP000257648">
    <property type="component" value="Segment"/>
</dbReference>
<dbReference type="GeneID" id="55001977"/>
<dbReference type="RefSeq" id="YP_009810955.1">
    <property type="nucleotide sequence ID" value="NC_048049.1"/>
</dbReference>
<evidence type="ECO:0000259" key="1">
    <source>
        <dbReference type="Pfam" id="PF14240"/>
    </source>
</evidence>
<evidence type="ECO:0000313" key="2">
    <source>
        <dbReference type="EMBL" id="AXQ70596.1"/>
    </source>
</evidence>
<organism evidence="2 3">
    <name type="scientific">Synechococcus phage S-T4</name>
    <dbReference type="NCBI Taxonomy" id="2268578"/>
    <lineage>
        <taxon>Viruses</taxon>
        <taxon>Duplodnaviria</taxon>
        <taxon>Heunggongvirae</taxon>
        <taxon>Uroviricota</taxon>
        <taxon>Caudoviricetes</taxon>
        <taxon>Pantevenvirales</taxon>
        <taxon>Kyanoviridae</taxon>
        <taxon>Tamkungvirus</taxon>
        <taxon>Tamkungvirus ST4</taxon>
    </lineage>
</organism>
<dbReference type="Pfam" id="PF14240">
    <property type="entry name" value="YHYH"/>
    <property type="match status" value="1"/>
</dbReference>
<sequence length="4749" mass="511988">MIETGIDTRVKVNQIVQGQLPSYVSIENPKAISFLKQYYTSQESQGSPSDIIDNLDQYLKFDNLTPEVVSGITTTTQSISSSDTTIYVQSTKGYPNTDGLFKVNDEIIYYTGITTNSFTGCVRGFSGISGYSDGEVLFSSTSAQSHKTEQTVSNLSVVFLREFFRNLKVLYAPGFEDEDFDTDLNVNNFVKNLRSFYQSKGTSESFNILMSALFGKNSRVKKQSDFLFEPSEASFRRRLFLVVENIGSGDPLQLSGQTLYQDSNANNPEINGASAPISEVEFVSRGDKSYYNIYLFQRYRNPSPGFNGTFSITPHTKCIGDVYAGSTVITVDSTIGFSKSGLIVVGNNIITYTDKTVNQFLNCSGITQNIPSTTDVRTNDIVYGYSKVDGSKVELRLTGVIGEFDTDDVIYNADIGEVYRTKTVGRKIINPASNKTFQQILANSWKYNTASSLRISSFTGSTFVLEHTIDKAYLNEGDIVEIVNRGNGDVVVSQATVSISGDNEVILFGSGITDLDQGIGYDIRRIVVKASSTGIELEYGNDTIVSNVLNTYITKDEENLYVASNSLPDYNIDIETIKSTIPQASLGSGTIQDFDNVSGNYNIISFSDTVPFTTGDEVVYTAGTATEPISGLSFGRSYFVEVQSSTNKIKIFVARSFIEAGENIKINVPLDGNLGSHIFTLSEQSGKKISPQKILKRFPITRSLDSAGETKTVPGSIGMLKNGVEISNYKIDDKIYYGPLSKITVFNNGDGYDVVNPPKVNISSPSATGGITAEAKAVLVGTLKDILIDPQEFGLNGVDNISITGGNGFGAEVEPILIDTYREVGFNAKYASDGGGVFVYDDKIRSTNNHHFKNGEPIVYNPNGNPSLPITGFGQTNLTGNFLETGGVYYAEVLDPTSFRLYDTISDFNSGINTVGFSTGSISGGFHKFTLLTAQKKLTGVNVLNEGFGYTNRQVVIKTTGISTVNNTFNFENHGYQTGELITYTSTGTPITGISTANQYYVTKIDDNTFRLSDAGIGGTSTANYDRGLTEKISGIGTGLHIFNYQPIEVNISVSIANTVGVITATPIVKGQLEDVLMYEKGRSYGTTILNFHKKPIAEIITGDGAEFFPVIDDGKLADVLVTKTGTGYFSPPDISIKSSTGSGAIARAITNANGNVIDVRVINKGNNYTTDDTTIEPVSRGSGAFLSASLRSLTLNNRNRFNDYAGETVLDKGESGLQYSVVGYGEKLASDFSDTNPVAHSPLIGWAYDGNPIYGSYAYSEPNNSLSTIKLLSSGYELDISQVENRPSGFPSGTFVEDYTFKSSGDLDVHNGRFAKTPEFPKGVYAYYATIINDPVTGDLVSQFPYFIGNTYRSDIISENLAGSSFSITQDFNFNANQVIRNTFPYNVSEDGANYDFITEPYDYDLQEIVVSSKQSGGIEDVVIVESGENYKVGDNIVFDNEGTDGGAAAAEVLEVIGKNIDSIEKDFLTYDEFVFQRINGSQIAGYISTYHDLQPGNRVNITGLSTYISGLAGNRKIGVIVDQLKMLQEMPPEAVGGMTTDISIDSVPEYLRPNTEILINDETLTVLNVFKPKNIFSNFIGALRLVRGTSGIGHTVGAALTAKSNIIIVDFPGDKFDSRADDVYYFNPIEAVGFGTEVGVSTYRDYTILGVTTFRSIPSQSIYLEDHQYQDNQRIKIVVPSGANPLSVSTVSAGSTFSLPESGDSQIVYAVNKGKNIIGIKTTLHSTELFFDNVDSSNYQYYITSLNNKVTGKVQRLTARVSTASTHGLQEDDRIDLVVKPNLSVGIGTSSNVIVKFEESIQNILINPVGFGSTSVGLSSSRILIDDHGFVTGDLVFYNADELPGGIETGKYFVYSNDPDTFSLAETLNDISGDTLNLIEFTSIGGTSHTISKVNPEITVYRNNNLVFDLSDTSLSGYNFKIYYDNDYRNGLVGTGQSTTFEVQQSGTVGSGSSAYLTINFNDYIPNNLFYNVEKGTNSAIDPDTFTKNYTRILYTNSIFSGSTKVVGVTSNTFLVDINSNPEKDSYTQSECDFLTYSTRSKTALGGISKTRIISEGFKYNVLPGISTITTEFGRDANLIVRSTKIGTANAFEIRKPGFDFSVDKTLKPVADIPTYYDLKSIKKVKSVLPVFGGKNFITAPNLVLVNSVTGKSIDNVYLLPTINSGSIESVEILDPGTGLSGVGHSVYSLINDNGLSIISADSVFTGIVTFTVVTPTLGWTVNPLKAGDEVFVDGIQEYTGEGLGFNSKDYEFKFFRVSSFNGGINPSTVTIDLSGISTGPGVAVTNVSFGSIVKKESYPTFNVTLENGDFILNERILVQTISGIIKTDLFVTKSEGTTFKTRGEYKLKVNDVIIGEVSGNKGTIENIIEFDGYYNIGYGSTINFGWLSNRGFLNDDTQVIADNDYYQRLAYSIQSPIEYRDLIDPVNRLAHIAGTKNFADTEIKSVAVASTNFIEEGGQSLVIDVFSESDVTTANNFDFAVDTDVDQNQTNLSQVATNSIKFGTKKLTNYIECKTNRVLSIDDISSDFINAENVVGGYKDIITYPGGTGYCRFTVIVTDVLDVTSYEVYELVVLPDGSNNSFTLLKSNIKSNPQLAVTLDEEKETLGDISGVYDELSGNMALRFTPSNVDKIYDIKAFRQLFDSRNSGIGSVVLGDTTLWGRTLNFNGSPGEKKNLIRVNIGNNNSIFAYVEVTNIVTSERDYAEVSILHDDVNGYIAEYGFNTTDRLLSFNPIGTFGVEINGSGVMSLTFTNNQQNNARVKTSAVVFNDTNVGLRSTFFKLETQQDGSERTARIESNVIEETIAGYGITVVGIATLSDRLAKSIVRVSSGNTQSLSQVLMTQDFGTIESFVVEYPQLGINTSVGLGTFSSVHDGKFVKLLFNPDPSYNGDSIRIEEFSEILYSDQDTNINSINEYGFGTVIEEVVQSRYTPKDRTSFELKYEGFPIFARRFNPQNSTVFDIASGNIFIESHFLNSGQEIVYEPGSTIIGINSEAIGIGTTVSGGGELTGDIFVDSKIVSSVNTTTGISVNDEFFGPGVGSGATIVSIGSSFRFFIGNSDGTNVITSVANTSVLAIGDTIRELQTETGFGTITSIGINSITVENNVPVGVGSTYYSERLGIAVSMSLVSTANTSRQVFFSGITTDVLPKNLFAIRVDNNNIKLATKKDFALRGVGILPTNTGVGNNHLIDTTKKLEKSLIVLDGVVQAPIVRTLVEYEIRDDIGIGRSFIPLSGISTLVPDYILEVDDEYMNILNVGIGTSSSGPISGLGTFNLVNVQRGFVGTEETDHTDGTLTVVHRGAYNIVESTIHFVDTPKGAGSDFILDERNLEYTRSDFNGRVYLRQDYSTNELYDDISPSFTGIAKTFSLTIGGGNYPVGLDSASGSGLLFINGVHQGQSTDNNPSNVYEINSGAESVDLEFSGVKLLTGDPYTSDLDAVKNQVPNGGIIVSYAASGGSGIAPLIGANVIAELDSAGTITNIVGVDTVGTYSTITNLVYDGVSGIATVTTLEAHGLVNDDFVSMRDIDLDCTSGYDSLVSISAIDYDHVSGIMTVTTSDDHYLNKDMRVKFRDIEFECSKGDFDTTYSIIDATYDETTGTLNITPSAPHDLNVGMTVRLSDIEFSCAVAHLGVTTTIFPDGTNGRIFNEVTSVVSDTEFVVNVGISTIAHTYQSGGLVEVGITTTKFPSDLGVERAISAAGYTESTGALLVTTRRSHNVSTGDIVRLTGLEFSCAAPHAGVTTTIFPDTVVDEFEVTNVFDPFSFEVNVGVSTIAHTFVSANRRGFMRKVKYADSYLVQSVVGPTTFVTNALPVGFAHTYVSGGVVETGFTTTRFPDPRGIPFAIGNFEYDKTTGFSTITTKKNHSGLAIGDQINLSGIAMTCLAYGNEIAIYDFDYTAATGVSTILTIDNHGLSDGDLVMLRDIEFSCAAPHAGVTTTIFPDGTQGFYFNVNAGSAGTTIVTNVGISTIDHEYVSGTGKIRIGITTSIFPDGTQGNTFKVFGIPAPNQIITNVGISTIDHIYDDHGIVFGVKVANPYNVKTIISPTQFEVDVFKVGFAHTYVPSRRFGVPSGEVAKFNQGLNFGSGYFNTAEVEVYEDGHTGTAANISATVGAGGTLSFTVVDGGDGYVNPTIQVSDPSYSSLEIEGVSRLGLGATTEVGKGLLVNCLVGASSSVGIGTTLFGISNFTLTNPGFGFRRGDVFKPIGIVTAAGVGTAYEPFTIEVLNVISDTFSSWNFGQIDYIDSIKSLQDGSRTRFPLNLNGNPLSFQTDPTDQRSAEIDLDSVLLIFVNGVVQVPKKDYFFAGGTSFNFNFTSPPTPEDVISIYFYRGTRGVDSEIVTVYETVKPGDTVQLFKYQGSSTPTQDERTIFAIKDSTDIETNVYRGLGIDDVTFRPISHTRQKTDIIISEQIQYKTRDSLEAQVMPVAKVIKDFSTEDTEIFLDNANLFQYEEYAGNIGEVICDAFIIDHADPVAAAVTATVSTAGTISQIAIIDSGSGYPDGNVVLKIANPPKVDNEKYGIVGVGTTATAVGSASGGILTTITITDPGFGYDETNPPQVIAEVSTTNTEQILDAEIILGYAGIITGIGTTSGISHPLALKFQVDLSNSTSVTLLPTLLEGYPIFVKDTTTGFGVTSVDSSDSEVIGIGSTCVDNIYYVHAFSIEGTSGIITCNIKSDTDTIGIGTTTGTDIGQFSWGKLSGFERSATPLSLSVSGNSFDVGLSTYPSIIRKGVGLRNTGNLNKITYL</sequence>
<evidence type="ECO:0000313" key="3">
    <source>
        <dbReference type="Proteomes" id="UP000257648"/>
    </source>
</evidence>
<dbReference type="InterPro" id="IPR025924">
    <property type="entry name" value="YHYH_dom"/>
</dbReference>
<feature type="domain" description="YHYH" evidence="1">
    <location>
        <begin position="1239"/>
        <end position="1332"/>
    </location>
</feature>
<reference evidence="3" key="1">
    <citation type="submission" date="2018-05" db="EMBL/GenBank/DDBJ databases">
        <authorList>
            <person name="You S."/>
        </authorList>
    </citation>
    <scope>NUCLEOTIDE SEQUENCE [LARGE SCALE GENOMIC DNA]</scope>
</reference>
<dbReference type="KEGG" id="vg:55001977"/>
<proteinExistence type="predicted"/>
<accession>A0A385EFR7</accession>